<feature type="domain" description="Glycosyltransferase 2-like" evidence="1">
    <location>
        <begin position="11"/>
        <end position="143"/>
    </location>
</feature>
<accession>A0A1F6AQM2</accession>
<reference evidence="2 3" key="1">
    <citation type="journal article" date="2016" name="Nat. Commun.">
        <title>Thousands of microbial genomes shed light on interconnected biogeochemical processes in an aquifer system.</title>
        <authorList>
            <person name="Anantharaman K."/>
            <person name="Brown C.T."/>
            <person name="Hug L.A."/>
            <person name="Sharon I."/>
            <person name="Castelle C.J."/>
            <person name="Probst A.J."/>
            <person name="Thomas B.C."/>
            <person name="Singh A."/>
            <person name="Wilkins M.J."/>
            <person name="Karaoz U."/>
            <person name="Brodie E.L."/>
            <person name="Williams K.H."/>
            <person name="Hubbard S.S."/>
            <person name="Banfield J.F."/>
        </authorList>
    </citation>
    <scope>NUCLEOTIDE SEQUENCE [LARGE SCALE GENOMIC DNA]</scope>
</reference>
<dbReference type="Gene3D" id="3.90.550.10">
    <property type="entry name" value="Spore Coat Polysaccharide Biosynthesis Protein SpsA, Chain A"/>
    <property type="match status" value="1"/>
</dbReference>
<dbReference type="AlphaFoldDB" id="A0A1F6AQM2"/>
<evidence type="ECO:0000259" key="1">
    <source>
        <dbReference type="Pfam" id="PF00535"/>
    </source>
</evidence>
<dbReference type="CDD" id="cd02511">
    <property type="entry name" value="Beta4Glucosyltransferase"/>
    <property type="match status" value="1"/>
</dbReference>
<dbReference type="PANTHER" id="PTHR43630:SF2">
    <property type="entry name" value="GLYCOSYLTRANSFERASE"/>
    <property type="match status" value="1"/>
</dbReference>
<dbReference type="Proteomes" id="UP000176609">
    <property type="component" value="Unassembled WGS sequence"/>
</dbReference>
<dbReference type="PANTHER" id="PTHR43630">
    <property type="entry name" value="POLY-BETA-1,6-N-ACETYL-D-GLUCOSAMINE SYNTHASE"/>
    <property type="match status" value="1"/>
</dbReference>
<protein>
    <recommendedName>
        <fullName evidence="1">Glycosyltransferase 2-like domain-containing protein</fullName>
    </recommendedName>
</protein>
<dbReference type="InterPro" id="IPR029044">
    <property type="entry name" value="Nucleotide-diphossugar_trans"/>
</dbReference>
<dbReference type="Pfam" id="PF00535">
    <property type="entry name" value="Glycos_transf_2"/>
    <property type="match status" value="1"/>
</dbReference>
<organism evidence="2 3">
    <name type="scientific">Candidatus Gottesmanbacteria bacterium RIFCSPLOWO2_01_FULL_39_12b</name>
    <dbReference type="NCBI Taxonomy" id="1798388"/>
    <lineage>
        <taxon>Bacteria</taxon>
        <taxon>Candidatus Gottesmaniibacteriota</taxon>
    </lineage>
</organism>
<sequence length="272" mass="32277">MSITQKKKSISVVINTYNEEENIKQCLNKLTWVDEIIIVDMHSSDKTVDNAKKYTDKIFFSKKYPYVEPVRNFSISKATKDWILIVDADESFSDLKGYKIRNLIQNTEVDGYLFPRRAYINNNCYLKHGYFYPDYQLRLFKNNGKFKYSESVHRQPDSRDLKTKRINSIEIFHNSSHGKYDSFFHFFRFIHYIIPDAIEQSKLNINTLYLLWLIPLDLVRHIYRSFIKLSGYLDGYAGFRAAVIYSLYKTIVNICAVFIRLSSNTNEYSYRP</sequence>
<proteinExistence type="predicted"/>
<dbReference type="InterPro" id="IPR001173">
    <property type="entry name" value="Glyco_trans_2-like"/>
</dbReference>
<dbReference type="SUPFAM" id="SSF53448">
    <property type="entry name" value="Nucleotide-diphospho-sugar transferases"/>
    <property type="match status" value="1"/>
</dbReference>
<comment type="caution">
    <text evidence="2">The sequence shown here is derived from an EMBL/GenBank/DDBJ whole genome shotgun (WGS) entry which is preliminary data.</text>
</comment>
<evidence type="ECO:0000313" key="2">
    <source>
        <dbReference type="EMBL" id="OGG26783.1"/>
    </source>
</evidence>
<evidence type="ECO:0000313" key="3">
    <source>
        <dbReference type="Proteomes" id="UP000176609"/>
    </source>
</evidence>
<name>A0A1F6AQM2_9BACT</name>
<gene>
    <name evidence="2" type="ORF">A2960_01270</name>
</gene>
<dbReference type="EMBL" id="MFJR01000007">
    <property type="protein sequence ID" value="OGG26783.1"/>
    <property type="molecule type" value="Genomic_DNA"/>
</dbReference>